<accession>A0ABD5WM27</accession>
<comment type="caution">
    <text evidence="1">The sequence shown here is derived from an EMBL/GenBank/DDBJ whole genome shotgun (WGS) entry which is preliminary data.</text>
</comment>
<gene>
    <name evidence="1" type="ORF">ACFQJ6_17105</name>
</gene>
<dbReference type="Proteomes" id="UP001596407">
    <property type="component" value="Unassembled WGS sequence"/>
</dbReference>
<proteinExistence type="predicted"/>
<dbReference type="InterPro" id="IPR029052">
    <property type="entry name" value="Metallo-depent_PP-like"/>
</dbReference>
<organism evidence="1 2">
    <name type="scientific">Halorussus caseinilyticus</name>
    <dbReference type="NCBI Taxonomy" id="3034025"/>
    <lineage>
        <taxon>Archaea</taxon>
        <taxon>Methanobacteriati</taxon>
        <taxon>Methanobacteriota</taxon>
        <taxon>Stenosarchaea group</taxon>
        <taxon>Halobacteria</taxon>
        <taxon>Halobacteriales</taxon>
        <taxon>Haladaptataceae</taxon>
        <taxon>Halorussus</taxon>
    </lineage>
</organism>
<dbReference type="GeneID" id="79305139"/>
<keyword evidence="2" id="KW-1185">Reference proteome</keyword>
<dbReference type="RefSeq" id="WP_276280500.1">
    <property type="nucleotide sequence ID" value="NZ_CP119809.1"/>
</dbReference>
<dbReference type="Gene3D" id="3.60.21.10">
    <property type="match status" value="1"/>
</dbReference>
<evidence type="ECO:0000313" key="2">
    <source>
        <dbReference type="Proteomes" id="UP001596407"/>
    </source>
</evidence>
<sequence>MQFVVSDTHFDHGNIIDYCDRPYDSVEQMNEALVANWNAAVGEDDEVVFLGDLTMANDFGAFSTWVERLDGTIQFVLGDHDEWVMPTLDGVEIRETYQFEYEGVPFYCVHDPDDAPANWRGWVLHGHHHNNWPDRFPFVNPDERRVNVSVELIDYAPLALPTLLDCLTRFTWLDRLPDDVE</sequence>
<dbReference type="AlphaFoldDB" id="A0ABD5WM27"/>
<dbReference type="SUPFAM" id="SSF56300">
    <property type="entry name" value="Metallo-dependent phosphatases"/>
    <property type="match status" value="1"/>
</dbReference>
<name>A0ABD5WM27_9EURY</name>
<reference evidence="1 2" key="1">
    <citation type="journal article" date="2019" name="Int. J. Syst. Evol. Microbiol.">
        <title>The Global Catalogue of Microorganisms (GCM) 10K type strain sequencing project: providing services to taxonomists for standard genome sequencing and annotation.</title>
        <authorList>
            <consortium name="The Broad Institute Genomics Platform"/>
            <consortium name="The Broad Institute Genome Sequencing Center for Infectious Disease"/>
            <person name="Wu L."/>
            <person name="Ma J."/>
        </authorList>
    </citation>
    <scope>NUCLEOTIDE SEQUENCE [LARGE SCALE GENOMIC DNA]</scope>
    <source>
        <strain evidence="1 2">DT72</strain>
    </source>
</reference>
<protein>
    <submittedName>
        <fullName evidence="1">Metallophosphoesterase</fullName>
    </submittedName>
</protein>
<evidence type="ECO:0000313" key="1">
    <source>
        <dbReference type="EMBL" id="MFC7081566.1"/>
    </source>
</evidence>
<dbReference type="EMBL" id="JBHSZH010000005">
    <property type="protein sequence ID" value="MFC7081566.1"/>
    <property type="molecule type" value="Genomic_DNA"/>
</dbReference>